<dbReference type="InterPro" id="IPR000823">
    <property type="entry name" value="Peroxidase_pln"/>
</dbReference>
<evidence type="ECO:0000313" key="16">
    <source>
        <dbReference type="EMBL" id="RYR13903.1"/>
    </source>
</evidence>
<evidence type="ECO:0000256" key="12">
    <source>
        <dbReference type="PIRSR" id="PIRSR600823-4"/>
    </source>
</evidence>
<dbReference type="PRINTS" id="PR00458">
    <property type="entry name" value="PEROXIDASE"/>
</dbReference>
<keyword evidence="17" id="KW-1185">Reference proteome</keyword>
<dbReference type="PROSITE" id="PS50873">
    <property type="entry name" value="PEROXIDASE_4"/>
    <property type="match status" value="1"/>
</dbReference>
<evidence type="ECO:0000256" key="4">
    <source>
        <dbReference type="ARBA" id="ARBA00012313"/>
    </source>
</evidence>
<keyword evidence="5" id="KW-0575">Peroxidase</keyword>
<dbReference type="InterPro" id="IPR019794">
    <property type="entry name" value="Peroxidases_AS"/>
</dbReference>
<dbReference type="PROSITE" id="PS00436">
    <property type="entry name" value="PEROXIDASE_2"/>
    <property type="match status" value="1"/>
</dbReference>
<keyword evidence="6" id="KW-0349">Heme</keyword>
<keyword evidence="9" id="KW-0408">Iron</keyword>
<evidence type="ECO:0000256" key="10">
    <source>
        <dbReference type="PIRSR" id="PIRSR600823-1"/>
    </source>
</evidence>
<evidence type="ECO:0000256" key="11">
    <source>
        <dbReference type="PIRSR" id="PIRSR600823-3"/>
    </source>
</evidence>
<keyword evidence="13" id="KW-1015">Disulfide bond</keyword>
<comment type="similarity">
    <text evidence="14">Belongs to the peroxidase family.</text>
</comment>
<feature type="site" description="Transition state stabilizer" evidence="12">
    <location>
        <position position="51"/>
    </location>
</feature>
<reference evidence="16 17" key="1">
    <citation type="submission" date="2019-01" db="EMBL/GenBank/DDBJ databases">
        <title>Sequencing of cultivated peanut Arachis hypogaea provides insights into genome evolution and oil improvement.</title>
        <authorList>
            <person name="Chen X."/>
        </authorList>
    </citation>
    <scope>NUCLEOTIDE SEQUENCE [LARGE SCALE GENOMIC DNA]</scope>
    <source>
        <strain evidence="17">cv. Fuhuasheng</strain>
        <tissue evidence="16">Leaves</tissue>
    </source>
</reference>
<dbReference type="EMBL" id="SDMP01000014">
    <property type="protein sequence ID" value="RYR13903.1"/>
    <property type="molecule type" value="Genomic_DNA"/>
</dbReference>
<evidence type="ECO:0000256" key="8">
    <source>
        <dbReference type="ARBA" id="ARBA00023002"/>
    </source>
</evidence>
<feature type="disulfide bond" evidence="13">
    <location>
        <begin position="57"/>
        <end position="62"/>
    </location>
</feature>
<evidence type="ECO:0000256" key="7">
    <source>
        <dbReference type="ARBA" id="ARBA00022723"/>
    </source>
</evidence>
<dbReference type="InterPro" id="IPR010255">
    <property type="entry name" value="Haem_peroxidase_sf"/>
</dbReference>
<evidence type="ECO:0000256" key="13">
    <source>
        <dbReference type="PIRSR" id="PIRSR600823-5"/>
    </source>
</evidence>
<feature type="binding site" evidence="11">
    <location>
        <position position="61"/>
    </location>
    <ligand>
        <name>Ca(2+)</name>
        <dbReference type="ChEBI" id="CHEBI:29108"/>
        <label>1</label>
    </ligand>
</feature>
<feature type="binding site" evidence="11">
    <location>
        <position position="63"/>
    </location>
    <ligand>
        <name>Ca(2+)</name>
        <dbReference type="ChEBI" id="CHEBI:29108"/>
        <label>1</label>
    </ligand>
</feature>
<dbReference type="PANTHER" id="PTHR31517:SF48">
    <property type="entry name" value="PEROXIDASE 16-RELATED"/>
    <property type="match status" value="1"/>
</dbReference>
<evidence type="ECO:0000313" key="17">
    <source>
        <dbReference type="Proteomes" id="UP000289738"/>
    </source>
</evidence>
<sequence length="136" mass="14921">MILLISSVQTSSAQLSRGFYNNTCPNVEQLVRAAVTQKLQQTFVTAPSTLRLFFHDCFVRGCDASVLLVSPTNQAEKNHPDDVSLAGDGFDTVVKAKVAVDSDPQCRNKVSCADILALATRDVVNLVQFHFNFLLF</sequence>
<comment type="cofactor">
    <cofactor evidence="2">
        <name>heme b</name>
        <dbReference type="ChEBI" id="CHEBI:60344"/>
    </cofactor>
</comment>
<evidence type="ECO:0000256" key="1">
    <source>
        <dbReference type="ARBA" id="ARBA00000189"/>
    </source>
</evidence>
<dbReference type="PANTHER" id="PTHR31517">
    <property type="match status" value="1"/>
</dbReference>
<evidence type="ECO:0000256" key="14">
    <source>
        <dbReference type="RuleBase" id="RU004241"/>
    </source>
</evidence>
<keyword evidence="11" id="KW-0106">Calcium</keyword>
<comment type="function">
    <text evidence="3">Removal of H(2)O(2), oxidation of toxic reductants, biosynthesis and degradation of lignin, suberization, auxin catabolism, response to environmental stresses such as wounding, pathogen attack and oxidative stress. These functions might be dependent on each isozyme/isoform in each plant tissue.</text>
</comment>
<dbReference type="Gene3D" id="1.10.520.10">
    <property type="match status" value="1"/>
</dbReference>
<feature type="domain" description="Plant heme peroxidase family profile" evidence="15">
    <location>
        <begin position="14"/>
        <end position="127"/>
    </location>
</feature>
<dbReference type="SUPFAM" id="SSF48113">
    <property type="entry name" value="Heme-dependent peroxidases"/>
    <property type="match status" value="1"/>
</dbReference>
<dbReference type="Pfam" id="PF00141">
    <property type="entry name" value="peroxidase"/>
    <property type="match status" value="1"/>
</dbReference>
<keyword evidence="7 11" id="KW-0479">Metal-binding</keyword>
<dbReference type="GO" id="GO:0006979">
    <property type="term" value="P:response to oxidative stress"/>
    <property type="evidence" value="ECO:0007669"/>
    <property type="project" value="InterPro"/>
</dbReference>
<protein>
    <recommendedName>
        <fullName evidence="4">peroxidase</fullName>
        <ecNumber evidence="4">1.11.1.7</ecNumber>
    </recommendedName>
</protein>
<dbReference type="GO" id="GO:0020037">
    <property type="term" value="F:heme binding"/>
    <property type="evidence" value="ECO:0007669"/>
    <property type="project" value="InterPro"/>
</dbReference>
<comment type="caution">
    <text evidence="16">The sequence shown here is derived from an EMBL/GenBank/DDBJ whole genome shotgun (WGS) entry which is preliminary data.</text>
</comment>
<feature type="disulfide bond" evidence="13">
    <location>
        <begin position="24"/>
        <end position="106"/>
    </location>
</feature>
<organism evidence="16 17">
    <name type="scientific">Arachis hypogaea</name>
    <name type="common">Peanut</name>
    <dbReference type="NCBI Taxonomy" id="3818"/>
    <lineage>
        <taxon>Eukaryota</taxon>
        <taxon>Viridiplantae</taxon>
        <taxon>Streptophyta</taxon>
        <taxon>Embryophyta</taxon>
        <taxon>Tracheophyta</taxon>
        <taxon>Spermatophyta</taxon>
        <taxon>Magnoliopsida</taxon>
        <taxon>eudicotyledons</taxon>
        <taxon>Gunneridae</taxon>
        <taxon>Pentapetalae</taxon>
        <taxon>rosids</taxon>
        <taxon>fabids</taxon>
        <taxon>Fabales</taxon>
        <taxon>Fabaceae</taxon>
        <taxon>Papilionoideae</taxon>
        <taxon>50 kb inversion clade</taxon>
        <taxon>dalbergioids sensu lato</taxon>
        <taxon>Dalbergieae</taxon>
        <taxon>Pterocarpus clade</taxon>
        <taxon>Arachis</taxon>
    </lineage>
</organism>
<evidence type="ECO:0000256" key="5">
    <source>
        <dbReference type="ARBA" id="ARBA00022559"/>
    </source>
</evidence>
<accession>A0A444ZIF5</accession>
<dbReference type="InterPro" id="IPR002016">
    <property type="entry name" value="Haem_peroxidase"/>
</dbReference>
<evidence type="ECO:0000256" key="3">
    <source>
        <dbReference type="ARBA" id="ARBA00002322"/>
    </source>
</evidence>
<evidence type="ECO:0000256" key="2">
    <source>
        <dbReference type="ARBA" id="ARBA00001970"/>
    </source>
</evidence>
<keyword evidence="8" id="KW-0560">Oxidoreductase</keyword>
<dbReference type="AlphaFoldDB" id="A0A444ZIF5"/>
<evidence type="ECO:0000256" key="9">
    <source>
        <dbReference type="ARBA" id="ARBA00023004"/>
    </source>
</evidence>
<dbReference type="GO" id="GO:0140825">
    <property type="term" value="F:lactoperoxidase activity"/>
    <property type="evidence" value="ECO:0007669"/>
    <property type="project" value="UniProtKB-EC"/>
</dbReference>
<feature type="binding site" evidence="11">
    <location>
        <position position="65"/>
    </location>
    <ligand>
        <name>Ca(2+)</name>
        <dbReference type="ChEBI" id="CHEBI:29108"/>
        <label>1</label>
    </ligand>
</feature>
<proteinExistence type="inferred from homology"/>
<dbReference type="Proteomes" id="UP000289738">
    <property type="component" value="Chromosome B04"/>
</dbReference>
<dbReference type="PRINTS" id="PR00461">
    <property type="entry name" value="PLPEROXIDASE"/>
</dbReference>
<name>A0A444ZIF5_ARAHY</name>
<evidence type="ECO:0000256" key="6">
    <source>
        <dbReference type="ARBA" id="ARBA00022617"/>
    </source>
</evidence>
<dbReference type="EC" id="1.11.1.7" evidence="4"/>
<feature type="binding site" evidence="11">
    <location>
        <position position="76"/>
    </location>
    <ligand>
        <name>Ca(2+)</name>
        <dbReference type="ChEBI" id="CHEBI:29108"/>
        <label>1</label>
    </ligand>
</feature>
<comment type="catalytic activity">
    <reaction evidence="1">
        <text>2 a phenolic donor + H2O2 = 2 a phenolic radical donor + 2 H2O</text>
        <dbReference type="Rhea" id="RHEA:56136"/>
        <dbReference type="ChEBI" id="CHEBI:15377"/>
        <dbReference type="ChEBI" id="CHEBI:16240"/>
        <dbReference type="ChEBI" id="CHEBI:139520"/>
        <dbReference type="ChEBI" id="CHEBI:139521"/>
        <dbReference type="EC" id="1.11.1.7"/>
    </reaction>
</comment>
<feature type="active site" description="Proton acceptor" evidence="10">
    <location>
        <position position="55"/>
    </location>
</feature>
<feature type="binding site" evidence="11">
    <location>
        <position position="56"/>
    </location>
    <ligand>
        <name>Ca(2+)</name>
        <dbReference type="ChEBI" id="CHEBI:29108"/>
        <label>1</label>
    </ligand>
</feature>
<gene>
    <name evidence="16" type="ORF">Ahy_B04g070653</name>
</gene>
<evidence type="ECO:0000259" key="15">
    <source>
        <dbReference type="PROSITE" id="PS50873"/>
    </source>
</evidence>
<comment type="cofactor">
    <cofactor evidence="11">
        <name>Ca(2+)</name>
        <dbReference type="ChEBI" id="CHEBI:29108"/>
    </cofactor>
    <text evidence="11">Binds 2 calcium ions per subunit.</text>
</comment>
<feature type="binding site" evidence="11">
    <location>
        <position position="59"/>
    </location>
    <ligand>
        <name>Ca(2+)</name>
        <dbReference type="ChEBI" id="CHEBI:29108"/>
        <label>1</label>
    </ligand>
</feature>
<dbReference type="GO" id="GO:0046872">
    <property type="term" value="F:metal ion binding"/>
    <property type="evidence" value="ECO:0007669"/>
    <property type="project" value="UniProtKB-KW"/>
</dbReference>